<dbReference type="InterPro" id="IPR052530">
    <property type="entry name" value="NAD(P)H_nitroreductase"/>
</dbReference>
<dbReference type="GO" id="GO:0016491">
    <property type="term" value="F:oxidoreductase activity"/>
    <property type="evidence" value="ECO:0007669"/>
    <property type="project" value="InterPro"/>
</dbReference>
<feature type="domain" description="Nitroreductase" evidence="2">
    <location>
        <begin position="7"/>
        <end position="168"/>
    </location>
</feature>
<dbReference type="InterPro" id="IPR029479">
    <property type="entry name" value="Nitroreductase"/>
</dbReference>
<dbReference type="Gene3D" id="3.40.109.10">
    <property type="entry name" value="NADH Oxidase"/>
    <property type="match status" value="1"/>
</dbReference>
<dbReference type="PANTHER" id="PTHR43821">
    <property type="entry name" value="NAD(P)H NITROREDUCTASE YDJA-RELATED"/>
    <property type="match status" value="1"/>
</dbReference>
<feature type="region of interest" description="Disordered" evidence="1">
    <location>
        <begin position="174"/>
        <end position="196"/>
    </location>
</feature>
<name>A0A1H3UD79_9BACI</name>
<dbReference type="AlphaFoldDB" id="A0A1H3UD79"/>
<protein>
    <submittedName>
        <fullName evidence="3">Nitroreductase</fullName>
    </submittedName>
</protein>
<dbReference type="STRING" id="1503961.SAMN05421736_12032"/>
<reference evidence="4" key="1">
    <citation type="submission" date="2016-10" db="EMBL/GenBank/DDBJ databases">
        <authorList>
            <person name="Varghese N."/>
            <person name="Submissions S."/>
        </authorList>
    </citation>
    <scope>NUCLEOTIDE SEQUENCE [LARGE SCALE GENOMIC DNA]</scope>
    <source>
        <strain evidence="4">SP</strain>
    </source>
</reference>
<evidence type="ECO:0000313" key="3">
    <source>
        <dbReference type="EMBL" id="SDZ60001.1"/>
    </source>
</evidence>
<dbReference type="SUPFAM" id="SSF55469">
    <property type="entry name" value="FMN-dependent nitroreductase-like"/>
    <property type="match status" value="1"/>
</dbReference>
<accession>A0A1H3UD79</accession>
<dbReference type="Pfam" id="PF00881">
    <property type="entry name" value="Nitroreductase"/>
    <property type="match status" value="1"/>
</dbReference>
<proteinExistence type="predicted"/>
<evidence type="ECO:0000313" key="4">
    <source>
        <dbReference type="Proteomes" id="UP000198935"/>
    </source>
</evidence>
<keyword evidence="4" id="KW-1185">Reference proteome</keyword>
<dbReference type="OrthoDB" id="9804207at2"/>
<dbReference type="PANTHER" id="PTHR43821:SF1">
    <property type="entry name" value="NAD(P)H NITROREDUCTASE YDJA-RELATED"/>
    <property type="match status" value="1"/>
</dbReference>
<evidence type="ECO:0000259" key="2">
    <source>
        <dbReference type="Pfam" id="PF00881"/>
    </source>
</evidence>
<dbReference type="EMBL" id="FNPI01000020">
    <property type="protein sequence ID" value="SDZ60001.1"/>
    <property type="molecule type" value="Genomic_DNA"/>
</dbReference>
<dbReference type="Proteomes" id="UP000198935">
    <property type="component" value="Unassembled WGS sequence"/>
</dbReference>
<sequence>MHLEQLIRERRTIRKFNGIPVSENLVMQLMLKAEQLCPYEGEARWRYVYAGTPEAREKLADYLSEKIMGNKMTKLALGKLVESFHKRFMEVPANVIAIAKTDPVPGKNAEAYGRLCRILQNFQLLAWEQQLGMVWKTEPAPVLQNEQFYNRIGLNEDERFVGLLQIGYFDKAPKGRTRTPAERRWTAMESSSFGNV</sequence>
<gene>
    <name evidence="3" type="ORF">SAMN05421736_12032</name>
</gene>
<organism evidence="3 4">
    <name type="scientific">Evansella caseinilytica</name>
    <dbReference type="NCBI Taxonomy" id="1503961"/>
    <lineage>
        <taxon>Bacteria</taxon>
        <taxon>Bacillati</taxon>
        <taxon>Bacillota</taxon>
        <taxon>Bacilli</taxon>
        <taxon>Bacillales</taxon>
        <taxon>Bacillaceae</taxon>
        <taxon>Evansella</taxon>
    </lineage>
</organism>
<evidence type="ECO:0000256" key="1">
    <source>
        <dbReference type="SAM" id="MobiDB-lite"/>
    </source>
</evidence>
<dbReference type="InterPro" id="IPR000415">
    <property type="entry name" value="Nitroreductase-like"/>
</dbReference>